<keyword evidence="3" id="KW-1185">Reference proteome</keyword>
<dbReference type="InterPro" id="IPR000626">
    <property type="entry name" value="Ubiquitin-like_dom"/>
</dbReference>
<dbReference type="InterPro" id="IPR019954">
    <property type="entry name" value="Ubiquitin_CS"/>
</dbReference>
<feature type="domain" description="Ubiquitin-like" evidence="1">
    <location>
        <begin position="90"/>
        <end position="164"/>
    </location>
</feature>
<dbReference type="OMA" id="CTEMIRI"/>
<name>A0A913ZDC3_PATMI</name>
<sequence length="341" mass="38067">MKCGKCGVQKLSREFPPWPLGESCDHAILHCLRCVTAYAEQHGRCSQCGNEVSKSSSRLKRCYCELKALFTEYKPTFVPQTAALASGERGYVSMAMLNGDSTSVELNPSTTVSRLKEIVREKLEVPLENQQLIYNGIEMEEFTESHAQTTLGSYKVPPKTTIYVRRLLYSVPASLDKVVFDLNWGYPASGKDALDASVLIFNGKICVDVLDYKRKSQPAMRHSGDVMNDETQTGHHLINVDLHSLSSLITRLFFTLSAWNSPTVSKYPNPSLRCYEESNPDKMLCEDYIKKLNQSQAIVVCWLARQRGKWCVFSAGKPSAGNAEDYNPLIATIQGMIAKGL</sequence>
<dbReference type="Proteomes" id="UP000887568">
    <property type="component" value="Unplaced"/>
</dbReference>
<dbReference type="SUPFAM" id="SSF54236">
    <property type="entry name" value="Ubiquitin-like"/>
    <property type="match status" value="1"/>
</dbReference>
<organism evidence="2 3">
    <name type="scientific">Patiria miniata</name>
    <name type="common">Bat star</name>
    <name type="synonym">Asterina miniata</name>
    <dbReference type="NCBI Taxonomy" id="46514"/>
    <lineage>
        <taxon>Eukaryota</taxon>
        <taxon>Metazoa</taxon>
        <taxon>Echinodermata</taxon>
        <taxon>Eleutherozoa</taxon>
        <taxon>Asterozoa</taxon>
        <taxon>Asteroidea</taxon>
        <taxon>Valvatacea</taxon>
        <taxon>Valvatida</taxon>
        <taxon>Asterinidae</taxon>
        <taxon>Patiria</taxon>
    </lineage>
</organism>
<evidence type="ECO:0000313" key="2">
    <source>
        <dbReference type="EnsemblMetazoa" id="XP_038049778.1"/>
    </source>
</evidence>
<dbReference type="PANTHER" id="PTHR32097:SF17">
    <property type="entry name" value="CAMP-BINDING PROTEIN 1-RELATED"/>
    <property type="match status" value="1"/>
</dbReference>
<dbReference type="AlphaFoldDB" id="A0A913ZDC3"/>
<dbReference type="PANTHER" id="PTHR32097">
    <property type="entry name" value="CAMP-BINDING PROTEIN 1-RELATED"/>
    <property type="match status" value="1"/>
</dbReference>
<dbReference type="Gene3D" id="2.60.60.30">
    <property type="entry name" value="sav2460 like domains"/>
    <property type="match status" value="1"/>
</dbReference>
<dbReference type="CDD" id="cd17039">
    <property type="entry name" value="Ubl_ubiquitin_like"/>
    <property type="match status" value="1"/>
</dbReference>
<dbReference type="RefSeq" id="XP_038049778.1">
    <property type="nucleotide sequence ID" value="XM_038193850.1"/>
</dbReference>
<dbReference type="OrthoDB" id="408003at2759"/>
<dbReference type="InterPro" id="IPR003325">
    <property type="entry name" value="TerD"/>
</dbReference>
<evidence type="ECO:0000259" key="1">
    <source>
        <dbReference type="PROSITE" id="PS50053"/>
    </source>
</evidence>
<dbReference type="PROSITE" id="PS00299">
    <property type="entry name" value="UBIQUITIN_1"/>
    <property type="match status" value="1"/>
</dbReference>
<dbReference type="Gene3D" id="3.10.20.90">
    <property type="entry name" value="Phosphatidylinositol 3-kinase Catalytic Subunit, Chain A, domain 1"/>
    <property type="match status" value="1"/>
</dbReference>
<protein>
    <recommendedName>
        <fullName evidence="1">Ubiquitin-like domain-containing protein</fullName>
    </recommendedName>
</protein>
<dbReference type="SMART" id="SM00213">
    <property type="entry name" value="UBQ"/>
    <property type="match status" value="1"/>
</dbReference>
<dbReference type="EnsemblMetazoa" id="XM_038193850.1">
    <property type="protein sequence ID" value="XP_038049778.1"/>
    <property type="gene ID" value="LOC119723301"/>
</dbReference>
<dbReference type="Pfam" id="PF02342">
    <property type="entry name" value="TerD"/>
    <property type="match status" value="1"/>
</dbReference>
<dbReference type="InterPro" id="IPR051324">
    <property type="entry name" value="Stress/Tellurium_Resist"/>
</dbReference>
<dbReference type="PROSITE" id="PS50053">
    <property type="entry name" value="UBIQUITIN_2"/>
    <property type="match status" value="1"/>
</dbReference>
<reference evidence="2" key="1">
    <citation type="submission" date="2022-11" db="UniProtKB">
        <authorList>
            <consortium name="EnsemblMetazoa"/>
        </authorList>
    </citation>
    <scope>IDENTIFICATION</scope>
</reference>
<dbReference type="InterPro" id="IPR029071">
    <property type="entry name" value="Ubiquitin-like_domsf"/>
</dbReference>
<dbReference type="Pfam" id="PF00240">
    <property type="entry name" value="ubiquitin"/>
    <property type="match status" value="1"/>
</dbReference>
<accession>A0A913ZDC3</accession>
<proteinExistence type="predicted"/>
<evidence type="ECO:0000313" key="3">
    <source>
        <dbReference type="Proteomes" id="UP000887568"/>
    </source>
</evidence>
<dbReference type="GeneID" id="119723301"/>